<feature type="transmembrane region" description="Helical" evidence="1">
    <location>
        <begin position="139"/>
        <end position="161"/>
    </location>
</feature>
<reference evidence="3" key="1">
    <citation type="journal article" date="2019" name="Int. J. Syst. Evol. Microbiol.">
        <title>The Global Catalogue of Microorganisms (GCM) 10K type strain sequencing project: providing services to taxonomists for standard genome sequencing and annotation.</title>
        <authorList>
            <consortium name="The Broad Institute Genomics Platform"/>
            <consortium name="The Broad Institute Genome Sequencing Center for Infectious Disease"/>
            <person name="Wu L."/>
            <person name="Ma J."/>
        </authorList>
    </citation>
    <scope>NUCLEOTIDE SEQUENCE [LARGE SCALE GENOMIC DNA]</scope>
    <source>
        <strain evidence="3">NBRC 108894</strain>
    </source>
</reference>
<feature type="transmembrane region" description="Helical" evidence="1">
    <location>
        <begin position="109"/>
        <end position="133"/>
    </location>
</feature>
<evidence type="ECO:0000313" key="3">
    <source>
        <dbReference type="Proteomes" id="UP001157034"/>
    </source>
</evidence>
<gene>
    <name evidence="2" type="ORF">GCM10025881_08110</name>
</gene>
<keyword evidence="3" id="KW-1185">Reference proteome</keyword>
<evidence type="ECO:0000313" key="2">
    <source>
        <dbReference type="EMBL" id="GMA93987.1"/>
    </source>
</evidence>
<accession>A0ABQ6K052</accession>
<evidence type="ECO:0000256" key="1">
    <source>
        <dbReference type="SAM" id="Phobius"/>
    </source>
</evidence>
<comment type="caution">
    <text evidence="2">The sequence shown here is derived from an EMBL/GenBank/DDBJ whole genome shotgun (WGS) entry which is preliminary data.</text>
</comment>
<dbReference type="Proteomes" id="UP001157034">
    <property type="component" value="Unassembled WGS sequence"/>
</dbReference>
<keyword evidence="1" id="KW-1133">Transmembrane helix</keyword>
<dbReference type="EMBL" id="BSVB01000001">
    <property type="protein sequence ID" value="GMA93987.1"/>
    <property type="molecule type" value="Genomic_DNA"/>
</dbReference>
<keyword evidence="1" id="KW-0812">Transmembrane</keyword>
<name>A0ABQ6K052_9MICO</name>
<proteinExistence type="predicted"/>
<protein>
    <submittedName>
        <fullName evidence="2">Uncharacterized protein</fullName>
    </submittedName>
</protein>
<organism evidence="2 3">
    <name type="scientific">Pseudolysinimonas kribbensis</name>
    <dbReference type="NCBI Taxonomy" id="433641"/>
    <lineage>
        <taxon>Bacteria</taxon>
        <taxon>Bacillati</taxon>
        <taxon>Actinomycetota</taxon>
        <taxon>Actinomycetes</taxon>
        <taxon>Micrococcales</taxon>
        <taxon>Microbacteriaceae</taxon>
        <taxon>Pseudolysinimonas</taxon>
    </lineage>
</organism>
<feature type="transmembrane region" description="Helical" evidence="1">
    <location>
        <begin position="12"/>
        <end position="31"/>
    </location>
</feature>
<feature type="transmembrane region" description="Helical" evidence="1">
    <location>
        <begin position="43"/>
        <end position="65"/>
    </location>
</feature>
<keyword evidence="1" id="KW-0472">Membrane</keyword>
<feature type="transmembrane region" description="Helical" evidence="1">
    <location>
        <begin position="71"/>
        <end position="89"/>
    </location>
</feature>
<sequence length="169" mass="17163">MDAMEGWGEFAVAAAGATGALAGLVIVAISVNVTRIAASKPLVAGAAGTIASLVQGVVASLLVLIPEQSRAALATELLVSTLIAAAFYVRAIAIDVGAYRRRDGMTGPILAMVIALSVVQYAPFLIACGMLFADLPTGLFAVAGGVILLVAVSMLNAWLLLIEVVRGNE</sequence>